<sequence>MLMEVVVAIIYAILITKPKPKEKVVIVNNPLIKK</sequence>
<protein>
    <submittedName>
        <fullName evidence="1">Uncharacterized protein</fullName>
    </submittedName>
</protein>
<reference evidence="1" key="1">
    <citation type="journal article" date="2020" name="Nature">
        <title>Giant virus diversity and host interactions through global metagenomics.</title>
        <authorList>
            <person name="Schulz F."/>
            <person name="Roux S."/>
            <person name="Paez-Espino D."/>
            <person name="Jungbluth S."/>
            <person name="Walsh D.A."/>
            <person name="Denef V.J."/>
            <person name="McMahon K.D."/>
            <person name="Konstantinidis K.T."/>
            <person name="Eloe-Fadrosh E.A."/>
            <person name="Kyrpides N.C."/>
            <person name="Woyke T."/>
        </authorList>
    </citation>
    <scope>NUCLEOTIDE SEQUENCE</scope>
    <source>
        <strain evidence="1">GVMAG-M-3300009185-36</strain>
    </source>
</reference>
<dbReference type="AlphaFoldDB" id="A0A6C0B1M5"/>
<name>A0A6C0B1M5_9ZZZZ</name>
<proteinExistence type="predicted"/>
<dbReference type="EMBL" id="MN739049">
    <property type="protein sequence ID" value="QHS85940.1"/>
    <property type="molecule type" value="Genomic_DNA"/>
</dbReference>
<evidence type="ECO:0000313" key="1">
    <source>
        <dbReference type="EMBL" id="QHS85940.1"/>
    </source>
</evidence>
<accession>A0A6C0B1M5</accession>
<organism evidence="1">
    <name type="scientific">viral metagenome</name>
    <dbReference type="NCBI Taxonomy" id="1070528"/>
    <lineage>
        <taxon>unclassified sequences</taxon>
        <taxon>metagenomes</taxon>
        <taxon>organismal metagenomes</taxon>
    </lineage>
</organism>